<reference evidence="2 3" key="1">
    <citation type="submission" date="2019-05" db="EMBL/GenBank/DDBJ databases">
        <title>Genome-based reclassification of Lactobacillus casei as Lactobacillus casei subsp. casei. subsp.nov., description of Lactobacillus casei subsp. zeae subsp. nov., and emended description of Lactobacillus casei.</title>
        <authorList>
            <person name="Huang C.-H."/>
        </authorList>
    </citation>
    <scope>NUCLEOTIDE SEQUENCE [LARGE SCALE GENOMIC DNA]</scope>
    <source>
        <strain evidence="2 3">CRBIP24.44</strain>
    </source>
</reference>
<comment type="caution">
    <text evidence="2">The sequence shown here is derived from an EMBL/GenBank/DDBJ whole genome shotgun (WGS) entry which is preliminary data.</text>
</comment>
<feature type="transmembrane region" description="Helical" evidence="1">
    <location>
        <begin position="102"/>
        <end position="120"/>
    </location>
</feature>
<accession>A0A5R8LQE1</accession>
<dbReference type="Proteomes" id="UP000309885">
    <property type="component" value="Unassembled WGS sequence"/>
</dbReference>
<dbReference type="Gene3D" id="1.10.3370.10">
    <property type="entry name" value="SecY subunit domain"/>
    <property type="match status" value="1"/>
</dbReference>
<dbReference type="GO" id="GO:0016020">
    <property type="term" value="C:membrane"/>
    <property type="evidence" value="ECO:0007669"/>
    <property type="project" value="InterPro"/>
</dbReference>
<feature type="transmembrane region" description="Helical" evidence="1">
    <location>
        <begin position="199"/>
        <end position="217"/>
    </location>
</feature>
<dbReference type="SUPFAM" id="SSF103491">
    <property type="entry name" value="Preprotein translocase SecY subunit"/>
    <property type="match status" value="1"/>
</dbReference>
<feature type="transmembrane region" description="Helical" evidence="1">
    <location>
        <begin position="132"/>
        <end position="156"/>
    </location>
</feature>
<dbReference type="GeneID" id="93268775"/>
<dbReference type="AlphaFoldDB" id="A0A5R8LQE1"/>
<protein>
    <submittedName>
        <fullName evidence="2">Preprotein translocase subunit SecY</fullName>
    </submittedName>
</protein>
<gene>
    <name evidence="2" type="ORF">FEI15_08140</name>
</gene>
<feature type="transmembrane region" description="Helical" evidence="1">
    <location>
        <begin position="371"/>
        <end position="391"/>
    </location>
</feature>
<evidence type="ECO:0000256" key="1">
    <source>
        <dbReference type="SAM" id="Phobius"/>
    </source>
</evidence>
<feature type="transmembrane region" description="Helical" evidence="1">
    <location>
        <begin position="343"/>
        <end position="365"/>
    </location>
</feature>
<keyword evidence="1" id="KW-0812">Transmembrane</keyword>
<proteinExistence type="predicted"/>
<dbReference type="InterPro" id="IPR002208">
    <property type="entry name" value="SecY/SEC61-alpha"/>
</dbReference>
<evidence type="ECO:0000313" key="3">
    <source>
        <dbReference type="Proteomes" id="UP000309885"/>
    </source>
</evidence>
<dbReference type="PIRSF" id="PIRSF004557">
    <property type="entry name" value="SecY"/>
    <property type="match status" value="1"/>
</dbReference>
<sequence length="407" mass="45859">MSNKHDMLIRSLWTALILGIVALGQLVLLPGTDIASASEQLKSVPFLQLVAGATGSQLQNATILSLGMRPYMTGMIVWQAIQMLFDEQVQRWTLRKSGIAQRFITLFFAFIQGFEMVYVMRSAIKPIYLPGFSFNFGLVLVWIILIGGAMFTTWLADLNMAKGVGSSVALIIPSLVFSLPNVLNSGFYQRRHPISEQEYIIAGIVVLVFIVVMTIINEAELHIPIERPLLENELAKSYLPIRLLVAGSMPFMFSSSLFSLPTYFVNQTVGPTSEWQRQIIKWFSYNTPQGIFSYAMVMIFLGYAFGYMNMQPSKLAKNLKESGDYIIDQVPGEMTNRFLLRHFSLMSVWGNSILVVIAITPLIIGLKYPPIANYSVMLGQILILVTIMDTVDSQMRALWYKNRYQVI</sequence>
<keyword evidence="1" id="KW-1133">Transmembrane helix</keyword>
<organism evidence="2 3">
    <name type="scientific">Lacticaseibacillus zeae</name>
    <name type="common">Lactobacillus zeae</name>
    <dbReference type="NCBI Taxonomy" id="57037"/>
    <lineage>
        <taxon>Bacteria</taxon>
        <taxon>Bacillati</taxon>
        <taxon>Bacillota</taxon>
        <taxon>Bacilli</taxon>
        <taxon>Lactobacillales</taxon>
        <taxon>Lactobacillaceae</taxon>
        <taxon>Lacticaseibacillus</taxon>
    </lineage>
</organism>
<feature type="transmembrane region" description="Helical" evidence="1">
    <location>
        <begin position="168"/>
        <end position="187"/>
    </location>
</feature>
<evidence type="ECO:0000313" key="2">
    <source>
        <dbReference type="EMBL" id="TLF39403.1"/>
    </source>
</evidence>
<name>A0A5R8LQE1_LACZE</name>
<dbReference type="EMBL" id="VBWO01000006">
    <property type="protein sequence ID" value="TLF39403.1"/>
    <property type="molecule type" value="Genomic_DNA"/>
</dbReference>
<dbReference type="PRINTS" id="PR00303">
    <property type="entry name" value="SECYTRNLCASE"/>
</dbReference>
<feature type="transmembrane region" description="Helical" evidence="1">
    <location>
        <begin position="291"/>
        <end position="310"/>
    </location>
</feature>
<dbReference type="RefSeq" id="WP_070650846.1">
    <property type="nucleotide sequence ID" value="NZ_JAJPEZ010000032.1"/>
</dbReference>
<dbReference type="GO" id="GO:0015031">
    <property type="term" value="P:protein transport"/>
    <property type="evidence" value="ECO:0007669"/>
    <property type="project" value="InterPro"/>
</dbReference>
<dbReference type="InterPro" id="IPR023201">
    <property type="entry name" value="SecY_dom_sf"/>
</dbReference>
<keyword evidence="1" id="KW-0472">Membrane</keyword>
<dbReference type="Pfam" id="PF00344">
    <property type="entry name" value="SecY"/>
    <property type="match status" value="1"/>
</dbReference>